<keyword evidence="9" id="KW-1185">Reference proteome</keyword>
<evidence type="ECO:0000256" key="7">
    <source>
        <dbReference type="ARBA" id="ARBA00023033"/>
    </source>
</evidence>
<evidence type="ECO:0000256" key="3">
    <source>
        <dbReference type="ARBA" id="ARBA00022617"/>
    </source>
</evidence>
<evidence type="ECO:0000256" key="1">
    <source>
        <dbReference type="ARBA" id="ARBA00001971"/>
    </source>
</evidence>
<dbReference type="GO" id="GO:0016705">
    <property type="term" value="F:oxidoreductase activity, acting on paired donors, with incorporation or reduction of molecular oxygen"/>
    <property type="evidence" value="ECO:0007669"/>
    <property type="project" value="InterPro"/>
</dbReference>
<evidence type="ECO:0000256" key="6">
    <source>
        <dbReference type="ARBA" id="ARBA00023004"/>
    </source>
</evidence>
<dbReference type="GO" id="GO:0020037">
    <property type="term" value="F:heme binding"/>
    <property type="evidence" value="ECO:0007669"/>
    <property type="project" value="InterPro"/>
</dbReference>
<dbReference type="PANTHER" id="PTHR24296">
    <property type="entry name" value="CYTOCHROME P450"/>
    <property type="match status" value="1"/>
</dbReference>
<comment type="cofactor">
    <cofactor evidence="1">
        <name>heme</name>
        <dbReference type="ChEBI" id="CHEBI:30413"/>
    </cofactor>
</comment>
<evidence type="ECO:0000256" key="4">
    <source>
        <dbReference type="ARBA" id="ARBA00022723"/>
    </source>
</evidence>
<evidence type="ECO:0008006" key="10">
    <source>
        <dbReference type="Google" id="ProtNLM"/>
    </source>
</evidence>
<evidence type="ECO:0000313" key="9">
    <source>
        <dbReference type="Proteomes" id="UP001314170"/>
    </source>
</evidence>
<reference evidence="8 9" key="1">
    <citation type="submission" date="2024-01" db="EMBL/GenBank/DDBJ databases">
        <authorList>
            <person name="Waweru B."/>
        </authorList>
    </citation>
    <scope>NUCLEOTIDE SEQUENCE [LARGE SCALE GENOMIC DNA]</scope>
</reference>
<organism evidence="8 9">
    <name type="scientific">Dovyalis caffra</name>
    <dbReference type="NCBI Taxonomy" id="77055"/>
    <lineage>
        <taxon>Eukaryota</taxon>
        <taxon>Viridiplantae</taxon>
        <taxon>Streptophyta</taxon>
        <taxon>Embryophyta</taxon>
        <taxon>Tracheophyta</taxon>
        <taxon>Spermatophyta</taxon>
        <taxon>Magnoliopsida</taxon>
        <taxon>eudicotyledons</taxon>
        <taxon>Gunneridae</taxon>
        <taxon>Pentapetalae</taxon>
        <taxon>rosids</taxon>
        <taxon>fabids</taxon>
        <taxon>Malpighiales</taxon>
        <taxon>Salicaceae</taxon>
        <taxon>Flacourtieae</taxon>
        <taxon>Dovyalis</taxon>
    </lineage>
</organism>
<dbReference type="Proteomes" id="UP001314170">
    <property type="component" value="Unassembled WGS sequence"/>
</dbReference>
<keyword evidence="5" id="KW-0560">Oxidoreductase</keyword>
<dbReference type="GO" id="GO:0005506">
    <property type="term" value="F:iron ion binding"/>
    <property type="evidence" value="ECO:0007669"/>
    <property type="project" value="InterPro"/>
</dbReference>
<comment type="caution">
    <text evidence="8">The sequence shown here is derived from an EMBL/GenBank/DDBJ whole genome shotgun (WGS) entry which is preliminary data.</text>
</comment>
<evidence type="ECO:0000313" key="8">
    <source>
        <dbReference type="EMBL" id="CAK7326653.1"/>
    </source>
</evidence>
<evidence type="ECO:0000256" key="2">
    <source>
        <dbReference type="ARBA" id="ARBA00010617"/>
    </source>
</evidence>
<dbReference type="GO" id="GO:0004497">
    <property type="term" value="F:monooxygenase activity"/>
    <property type="evidence" value="ECO:0007669"/>
    <property type="project" value="UniProtKB-KW"/>
</dbReference>
<gene>
    <name evidence="8" type="ORF">DCAF_LOCUS4356</name>
</gene>
<name>A0AAV1QYA0_9ROSI</name>
<dbReference type="Gene3D" id="1.10.630.10">
    <property type="entry name" value="Cytochrome P450"/>
    <property type="match status" value="1"/>
</dbReference>
<keyword evidence="6" id="KW-0408">Iron</keyword>
<keyword evidence="4" id="KW-0479">Metal-binding</keyword>
<protein>
    <recommendedName>
        <fullName evidence="10">Cytochrome P450</fullName>
    </recommendedName>
</protein>
<comment type="similarity">
    <text evidence="2">Belongs to the cytochrome P450 family.</text>
</comment>
<sequence length="97" mass="11336">MARVLGQHCLEFEPERRINEKGELNYEIDQVLYLQVGHRICPRKEMAFSVMNAVAATIVYNYHVQVVETRPVILKVSIILEMKHVSRARINSTWLEL</sequence>
<dbReference type="SUPFAM" id="SSF48264">
    <property type="entry name" value="Cytochrome P450"/>
    <property type="match status" value="1"/>
</dbReference>
<proteinExistence type="inferred from homology"/>
<dbReference type="EMBL" id="CAWUPB010000851">
    <property type="protein sequence ID" value="CAK7326653.1"/>
    <property type="molecule type" value="Genomic_DNA"/>
</dbReference>
<keyword evidence="3" id="KW-0349">Heme</keyword>
<dbReference type="AlphaFoldDB" id="A0AAV1QYA0"/>
<evidence type="ECO:0000256" key="5">
    <source>
        <dbReference type="ARBA" id="ARBA00023002"/>
    </source>
</evidence>
<keyword evidence="7" id="KW-0503">Monooxygenase</keyword>
<accession>A0AAV1QYA0</accession>
<dbReference type="InterPro" id="IPR036396">
    <property type="entry name" value="Cyt_P450_sf"/>
</dbReference>